<dbReference type="PANTHER" id="PTHR43861">
    <property type="entry name" value="TRANS-ACONITATE 2-METHYLTRANSFERASE-RELATED"/>
    <property type="match status" value="1"/>
</dbReference>
<dbReference type="EMBL" id="CP070496">
    <property type="protein sequence ID" value="QSB04222.1"/>
    <property type="molecule type" value="Genomic_DNA"/>
</dbReference>
<dbReference type="KEGG" id="nav:JQS30_10430"/>
<dbReference type="Proteomes" id="UP000662939">
    <property type="component" value="Chromosome"/>
</dbReference>
<reference evidence="2" key="1">
    <citation type="submission" date="2021-02" db="EMBL/GenBank/DDBJ databases">
        <title>Natronoglycomyces albus gen. nov., sp. nov, a haloalkaliphilic actinobacterium from a soda solonchak soil.</title>
        <authorList>
            <person name="Sorokin D.Y."/>
            <person name="Khijniak T.V."/>
            <person name="Zakharycheva A.P."/>
            <person name="Boueva O.V."/>
            <person name="Ariskina E.V."/>
            <person name="Hahnke R.L."/>
            <person name="Bunk B."/>
            <person name="Sproer C."/>
            <person name="Schumann P."/>
            <person name="Evtushenko L.I."/>
            <person name="Kublanov I.V."/>
        </authorList>
    </citation>
    <scope>NUCLEOTIDE SEQUENCE</scope>
    <source>
        <strain evidence="2">DSM 106290</strain>
    </source>
</reference>
<gene>
    <name evidence="2" type="ORF">JQS30_10430</name>
</gene>
<keyword evidence="2" id="KW-0489">Methyltransferase</keyword>
<sequence length="271" mass="28416">MEVSVSTASKHQQTSRNAVVWAVLNREIERQSALLTQADPDPSRQLASGLRKLRIVDVGGGSGGIAVPLAELGHEVTVVDPSANALAALRQRTADAGLEGSVAAVQADTEELSDTLETGSADLVLCHSVLEHVDHPQRALESIADVVAEGGAVSLLVANRAAAVFAKALGGQFQSALNLLYDVEGRLGESDTVAHRFETHTLTALVNGCGLATEHVHGVQVVSDLIPGSVLESEGGSKEALREFELATAARIPFRDLAAQLHVLARKPRTL</sequence>
<dbReference type="AlphaFoldDB" id="A0A895XK82"/>
<dbReference type="Pfam" id="PF08241">
    <property type="entry name" value="Methyltransf_11"/>
    <property type="match status" value="1"/>
</dbReference>
<keyword evidence="2" id="KW-0808">Transferase</keyword>
<keyword evidence="3" id="KW-1185">Reference proteome</keyword>
<dbReference type="SUPFAM" id="SSF53335">
    <property type="entry name" value="S-adenosyl-L-methionine-dependent methyltransferases"/>
    <property type="match status" value="1"/>
</dbReference>
<dbReference type="Gene3D" id="3.40.50.150">
    <property type="entry name" value="Vaccinia Virus protein VP39"/>
    <property type="match status" value="1"/>
</dbReference>
<dbReference type="GO" id="GO:0032259">
    <property type="term" value="P:methylation"/>
    <property type="evidence" value="ECO:0007669"/>
    <property type="project" value="UniProtKB-KW"/>
</dbReference>
<evidence type="ECO:0000313" key="3">
    <source>
        <dbReference type="Proteomes" id="UP000662939"/>
    </source>
</evidence>
<organism evidence="2 3">
    <name type="scientific">Natronoglycomyces albus</name>
    <dbReference type="NCBI Taxonomy" id="2811108"/>
    <lineage>
        <taxon>Bacteria</taxon>
        <taxon>Bacillati</taxon>
        <taxon>Actinomycetota</taxon>
        <taxon>Actinomycetes</taxon>
        <taxon>Glycomycetales</taxon>
        <taxon>Glycomycetaceae</taxon>
        <taxon>Natronoglycomyces</taxon>
    </lineage>
</organism>
<accession>A0A895XK82</accession>
<proteinExistence type="predicted"/>
<dbReference type="CDD" id="cd02440">
    <property type="entry name" value="AdoMet_MTases"/>
    <property type="match status" value="1"/>
</dbReference>
<feature type="domain" description="Methyltransferase type 11" evidence="1">
    <location>
        <begin position="56"/>
        <end position="153"/>
    </location>
</feature>
<dbReference type="GO" id="GO:0008757">
    <property type="term" value="F:S-adenosylmethionine-dependent methyltransferase activity"/>
    <property type="evidence" value="ECO:0007669"/>
    <property type="project" value="InterPro"/>
</dbReference>
<protein>
    <submittedName>
        <fullName evidence="2">Methyltransferase domain-containing protein</fullName>
    </submittedName>
</protein>
<dbReference type="InterPro" id="IPR013216">
    <property type="entry name" value="Methyltransf_11"/>
</dbReference>
<dbReference type="InterPro" id="IPR029063">
    <property type="entry name" value="SAM-dependent_MTases_sf"/>
</dbReference>
<evidence type="ECO:0000313" key="2">
    <source>
        <dbReference type="EMBL" id="QSB04222.1"/>
    </source>
</evidence>
<evidence type="ECO:0000259" key="1">
    <source>
        <dbReference type="Pfam" id="PF08241"/>
    </source>
</evidence>
<name>A0A895XK82_9ACTN</name>